<gene>
    <name evidence="2" type="ORF">GCM10010302_43090</name>
</gene>
<name>A0ABN0VHC5_9ACTN</name>
<evidence type="ECO:0000313" key="2">
    <source>
        <dbReference type="EMBL" id="GAA0299905.1"/>
    </source>
</evidence>
<evidence type="ECO:0000313" key="3">
    <source>
        <dbReference type="Proteomes" id="UP001501867"/>
    </source>
</evidence>
<accession>A0ABN0VHC5</accession>
<dbReference type="Proteomes" id="UP001501867">
    <property type="component" value="Unassembled WGS sequence"/>
</dbReference>
<organism evidence="2 3">
    <name type="scientific">Streptomyces polychromogenes</name>
    <dbReference type="NCBI Taxonomy" id="67342"/>
    <lineage>
        <taxon>Bacteria</taxon>
        <taxon>Bacillati</taxon>
        <taxon>Actinomycetota</taxon>
        <taxon>Actinomycetes</taxon>
        <taxon>Kitasatosporales</taxon>
        <taxon>Streptomycetaceae</taxon>
        <taxon>Streptomyces</taxon>
    </lineage>
</organism>
<keyword evidence="3" id="KW-1185">Reference proteome</keyword>
<protein>
    <submittedName>
        <fullName evidence="2">Uncharacterized protein</fullName>
    </submittedName>
</protein>
<proteinExistence type="predicted"/>
<feature type="region of interest" description="Disordered" evidence="1">
    <location>
        <begin position="67"/>
        <end position="88"/>
    </location>
</feature>
<reference evidence="2 3" key="1">
    <citation type="journal article" date="2019" name="Int. J. Syst. Evol. Microbiol.">
        <title>The Global Catalogue of Microorganisms (GCM) 10K type strain sequencing project: providing services to taxonomists for standard genome sequencing and annotation.</title>
        <authorList>
            <consortium name="The Broad Institute Genomics Platform"/>
            <consortium name="The Broad Institute Genome Sequencing Center for Infectious Disease"/>
            <person name="Wu L."/>
            <person name="Ma J."/>
        </authorList>
    </citation>
    <scope>NUCLEOTIDE SEQUENCE [LARGE SCALE GENOMIC DNA]</scope>
    <source>
        <strain evidence="2 3">JCM 4505</strain>
    </source>
</reference>
<evidence type="ECO:0000256" key="1">
    <source>
        <dbReference type="SAM" id="MobiDB-lite"/>
    </source>
</evidence>
<sequence length="88" mass="9284">MAGRKSSCSGPVSAAADVEVARTVATAAAQTALRCLGVRRTVRLTSPPGRSIVIWIAAVSNRRDRFNRGTTEMAESGAGPRPPRYTGR</sequence>
<dbReference type="EMBL" id="BAAABV010000021">
    <property type="protein sequence ID" value="GAA0299905.1"/>
    <property type="molecule type" value="Genomic_DNA"/>
</dbReference>
<comment type="caution">
    <text evidence="2">The sequence shown here is derived from an EMBL/GenBank/DDBJ whole genome shotgun (WGS) entry which is preliminary data.</text>
</comment>